<keyword evidence="4 8" id="KW-0175">Coiled coil</keyword>
<name>A0A8J4PVQ8_9MYCE</name>
<feature type="coiled-coil region" evidence="8">
    <location>
        <begin position="109"/>
        <end position="140"/>
    </location>
</feature>
<feature type="region of interest" description="Disordered" evidence="9">
    <location>
        <begin position="164"/>
        <end position="201"/>
    </location>
</feature>
<feature type="compositionally biased region" description="Low complexity" evidence="9">
    <location>
        <begin position="178"/>
        <end position="188"/>
    </location>
</feature>
<keyword evidence="5" id="KW-0010">Activator</keyword>
<feature type="compositionally biased region" description="Pro residues" evidence="9">
    <location>
        <begin position="168"/>
        <end position="177"/>
    </location>
</feature>
<dbReference type="OrthoDB" id="16055at2759"/>
<evidence type="ECO:0000256" key="2">
    <source>
        <dbReference type="ARBA" id="ARBA00005571"/>
    </source>
</evidence>
<dbReference type="AlphaFoldDB" id="A0A8J4PVQ8"/>
<proteinExistence type="inferred from homology"/>
<evidence type="ECO:0008006" key="12">
    <source>
        <dbReference type="Google" id="ProtNLM"/>
    </source>
</evidence>
<dbReference type="GO" id="GO:0016592">
    <property type="term" value="C:mediator complex"/>
    <property type="evidence" value="ECO:0007669"/>
    <property type="project" value="TreeGrafter"/>
</dbReference>
<accession>A0A8J4PVQ8</accession>
<keyword evidence="11" id="KW-1185">Reference proteome</keyword>
<evidence type="ECO:0000256" key="3">
    <source>
        <dbReference type="ARBA" id="ARBA00023015"/>
    </source>
</evidence>
<dbReference type="Pfam" id="PF11594">
    <property type="entry name" value="Med28"/>
    <property type="match status" value="1"/>
</dbReference>
<dbReference type="PANTHER" id="PTHR13512">
    <property type="entry name" value="MEDIATOR COMPLEX SUBUNIT 28"/>
    <property type="match status" value="1"/>
</dbReference>
<keyword evidence="3" id="KW-0805">Transcription regulation</keyword>
<evidence type="ECO:0000256" key="8">
    <source>
        <dbReference type="SAM" id="Coils"/>
    </source>
</evidence>
<evidence type="ECO:0000313" key="11">
    <source>
        <dbReference type="Proteomes" id="UP000695562"/>
    </source>
</evidence>
<dbReference type="Proteomes" id="UP000695562">
    <property type="component" value="Unassembled WGS sequence"/>
</dbReference>
<dbReference type="InterPro" id="IPR021640">
    <property type="entry name" value="Mediator_Med28"/>
</dbReference>
<evidence type="ECO:0000256" key="7">
    <source>
        <dbReference type="ARBA" id="ARBA00023242"/>
    </source>
</evidence>
<reference evidence="10" key="1">
    <citation type="submission" date="2020-01" db="EMBL/GenBank/DDBJ databases">
        <title>Development of genomics and gene disruption for Polysphondylium violaceum indicates a role for the polyketide synthase stlB in stalk morphogenesis.</title>
        <authorList>
            <person name="Narita B."/>
            <person name="Kawabe Y."/>
            <person name="Kin K."/>
            <person name="Saito T."/>
            <person name="Gibbs R."/>
            <person name="Kuspa A."/>
            <person name="Muzny D."/>
            <person name="Queller D."/>
            <person name="Richards S."/>
            <person name="Strassman J."/>
            <person name="Sucgang R."/>
            <person name="Worley K."/>
            <person name="Schaap P."/>
        </authorList>
    </citation>
    <scope>NUCLEOTIDE SEQUENCE</scope>
    <source>
        <strain evidence="10">QSvi11</strain>
    </source>
</reference>
<comment type="subcellular location">
    <subcellularLocation>
        <location evidence="1">Nucleus</location>
    </subcellularLocation>
</comment>
<dbReference type="EMBL" id="AJWJ01000146">
    <property type="protein sequence ID" value="KAF2074451.1"/>
    <property type="molecule type" value="Genomic_DNA"/>
</dbReference>
<evidence type="ECO:0000256" key="4">
    <source>
        <dbReference type="ARBA" id="ARBA00023054"/>
    </source>
</evidence>
<evidence type="ECO:0000256" key="9">
    <source>
        <dbReference type="SAM" id="MobiDB-lite"/>
    </source>
</evidence>
<evidence type="ECO:0000313" key="10">
    <source>
        <dbReference type="EMBL" id="KAF2074451.1"/>
    </source>
</evidence>
<evidence type="ECO:0000256" key="1">
    <source>
        <dbReference type="ARBA" id="ARBA00004123"/>
    </source>
</evidence>
<gene>
    <name evidence="10" type="ORF">CYY_004233</name>
</gene>
<comment type="similarity">
    <text evidence="2">Belongs to the Mediator complex subunit 28 family.</text>
</comment>
<protein>
    <recommendedName>
        <fullName evidence="12">Mediator complex subunit 28</fullName>
    </recommendedName>
</protein>
<dbReference type="PANTHER" id="PTHR13512:SF2">
    <property type="entry name" value="MEDIATOR OF RNA POLYMERASE II TRANSCRIPTION SUBUNIT 28"/>
    <property type="match status" value="1"/>
</dbReference>
<keyword evidence="7" id="KW-0539">Nucleus</keyword>
<sequence length="201" mass="23024">MTDTNSSNNNTLISTSNDIQMNDSNINNNNNINNSITLEDPMKLFIDLNSDIEKLLQLLTAKTEKENQVFINQSINDKVDKLIDSSKEMESYFINLEKKYINQKKKIELKQELCKLKKEVENKDRLIEKYKNKVKEWKQHFEPLYHSQNEILHSSGQVLSSDINNPFSPIPPTPMPSTPNILSTLSQPTPSPSMGLNSTIL</sequence>
<evidence type="ECO:0000256" key="6">
    <source>
        <dbReference type="ARBA" id="ARBA00023163"/>
    </source>
</evidence>
<keyword evidence="6" id="KW-0804">Transcription</keyword>
<evidence type="ECO:0000256" key="5">
    <source>
        <dbReference type="ARBA" id="ARBA00023159"/>
    </source>
</evidence>
<organism evidence="10 11">
    <name type="scientific">Polysphondylium violaceum</name>
    <dbReference type="NCBI Taxonomy" id="133409"/>
    <lineage>
        <taxon>Eukaryota</taxon>
        <taxon>Amoebozoa</taxon>
        <taxon>Evosea</taxon>
        <taxon>Eumycetozoa</taxon>
        <taxon>Dictyostelia</taxon>
        <taxon>Dictyosteliales</taxon>
        <taxon>Dictyosteliaceae</taxon>
        <taxon>Polysphondylium</taxon>
    </lineage>
</organism>
<feature type="region of interest" description="Disordered" evidence="9">
    <location>
        <begin position="1"/>
        <end position="21"/>
    </location>
</feature>
<comment type="caution">
    <text evidence="10">The sequence shown here is derived from an EMBL/GenBank/DDBJ whole genome shotgun (WGS) entry which is preliminary data.</text>
</comment>